<dbReference type="GO" id="GO:0008610">
    <property type="term" value="P:lipid biosynthetic process"/>
    <property type="evidence" value="ECO:0007669"/>
    <property type="project" value="InterPro"/>
</dbReference>
<dbReference type="GO" id="GO:0050479">
    <property type="term" value="F:glyceryl-ether monooxygenase activity"/>
    <property type="evidence" value="ECO:0007669"/>
    <property type="project" value="TreeGrafter"/>
</dbReference>
<dbReference type="InterPro" id="IPR051689">
    <property type="entry name" value="Sterol_desaturase/TMEM195"/>
</dbReference>
<keyword evidence="10" id="KW-1185">Reference proteome</keyword>
<dbReference type="GO" id="GO:0016020">
    <property type="term" value="C:membrane"/>
    <property type="evidence" value="ECO:0007669"/>
    <property type="project" value="GOC"/>
</dbReference>
<evidence type="ECO:0000313" key="10">
    <source>
        <dbReference type="Proteomes" id="UP000032430"/>
    </source>
</evidence>
<organism evidence="9 10">
    <name type="scientific">Legionella fallonii LLAP-10</name>
    <dbReference type="NCBI Taxonomy" id="1212491"/>
    <lineage>
        <taxon>Bacteria</taxon>
        <taxon>Pseudomonadati</taxon>
        <taxon>Pseudomonadota</taxon>
        <taxon>Gammaproteobacteria</taxon>
        <taxon>Legionellales</taxon>
        <taxon>Legionellaceae</taxon>
        <taxon>Legionella</taxon>
    </lineage>
</organism>
<feature type="domain" description="Fatty acid hydroxylase" evidence="8">
    <location>
        <begin position="138"/>
        <end position="270"/>
    </location>
</feature>
<dbReference type="PANTHER" id="PTHR21624">
    <property type="entry name" value="STEROL DESATURASE-RELATED PROTEIN"/>
    <property type="match status" value="1"/>
</dbReference>
<evidence type="ECO:0000256" key="3">
    <source>
        <dbReference type="ARBA" id="ARBA00022989"/>
    </source>
</evidence>
<evidence type="ECO:0000259" key="8">
    <source>
        <dbReference type="Pfam" id="PF04116"/>
    </source>
</evidence>
<feature type="transmembrane region" description="Helical" evidence="7">
    <location>
        <begin position="379"/>
        <end position="400"/>
    </location>
</feature>
<reference evidence="10" key="1">
    <citation type="submission" date="2014-09" db="EMBL/GenBank/DDBJ databases">
        <authorList>
            <person name="Gomez-Valero L."/>
        </authorList>
    </citation>
    <scope>NUCLEOTIDE SEQUENCE [LARGE SCALE GENOMIC DNA]</scope>
    <source>
        <strain evidence="10">ATCC700992</strain>
    </source>
</reference>
<feature type="transmembrane region" description="Helical" evidence="7">
    <location>
        <begin position="57"/>
        <end position="76"/>
    </location>
</feature>
<dbReference type="Proteomes" id="UP000032430">
    <property type="component" value="Chromosome I"/>
</dbReference>
<evidence type="ECO:0000313" key="9">
    <source>
        <dbReference type="EMBL" id="CEG56868.1"/>
    </source>
</evidence>
<feature type="transmembrane region" description="Helical" evidence="7">
    <location>
        <begin position="354"/>
        <end position="373"/>
    </location>
</feature>
<keyword evidence="6 7" id="KW-0472">Membrane</keyword>
<dbReference type="AlphaFoldDB" id="A0A098G337"/>
<sequence length="406" mass="46757">MMQLFQMFVSISSLSILNSQFINQILSFSEVQRDVVSSLKKLVKNSDYYSMPNDGGILLIGILIFFILIGLEYGYGVIKNKNNYRLNDSISSLSQGLLSQLFDAISRQFFTLGIFIIIYQSTPHLHITHFWYTWYGIISAVIFYDFCDYWLHRASHRVALLWAAHVVHHQSQSFNFTTSLRQETFYMLPGFVFYIPLPLLGVPPDLFALSGIVVLYYQFWIHTEHIGKLGILEQLISTPSNHRVHHGVNEKYINKNYGAILIIWDRLFGTYQEETEKPIYGTLHPLNSWCPIKTITQVYSLLIKRALNTKGFLNRIKIFYKPPEWNSAANPSVSMQDIKEIATYDPPISKLSKWIAGSLFVIFFICSLYFILLSEHFSLWPGLGCAITILTGLYCVGLLIDKPQKK</sequence>
<evidence type="ECO:0000256" key="2">
    <source>
        <dbReference type="ARBA" id="ARBA00022692"/>
    </source>
</evidence>
<evidence type="ECO:0000256" key="7">
    <source>
        <dbReference type="SAM" id="Phobius"/>
    </source>
</evidence>
<keyword evidence="2 7" id="KW-0812">Transmembrane</keyword>
<evidence type="ECO:0000256" key="4">
    <source>
        <dbReference type="ARBA" id="ARBA00023002"/>
    </source>
</evidence>
<proteinExistence type="predicted"/>
<gene>
    <name evidence="9" type="ORF">LFA_1449</name>
</gene>
<dbReference type="GO" id="GO:0005506">
    <property type="term" value="F:iron ion binding"/>
    <property type="evidence" value="ECO:0007669"/>
    <property type="project" value="InterPro"/>
</dbReference>
<protein>
    <submittedName>
        <fullName evidence="9">Putative sterol desaturase</fullName>
    </submittedName>
</protein>
<evidence type="ECO:0000256" key="6">
    <source>
        <dbReference type="ARBA" id="ARBA00023136"/>
    </source>
</evidence>
<dbReference type="InterPro" id="IPR006694">
    <property type="entry name" value="Fatty_acid_hydroxylase"/>
</dbReference>
<dbReference type="STRING" id="1212491.LFA_1449"/>
<keyword evidence="4" id="KW-0560">Oxidoreductase</keyword>
<dbReference type="GO" id="GO:0006643">
    <property type="term" value="P:membrane lipid metabolic process"/>
    <property type="evidence" value="ECO:0007669"/>
    <property type="project" value="TreeGrafter"/>
</dbReference>
<name>A0A098G337_9GAMM</name>
<evidence type="ECO:0000256" key="5">
    <source>
        <dbReference type="ARBA" id="ARBA00023098"/>
    </source>
</evidence>
<comment type="subcellular location">
    <subcellularLocation>
        <location evidence="1">Endomembrane system</location>
        <topology evidence="1">Multi-pass membrane protein</topology>
    </subcellularLocation>
</comment>
<dbReference type="HOGENOM" id="CLU_033631_2_0_6"/>
<keyword evidence="3 7" id="KW-1133">Transmembrane helix</keyword>
<evidence type="ECO:0000256" key="1">
    <source>
        <dbReference type="ARBA" id="ARBA00004127"/>
    </source>
</evidence>
<accession>A0A098G337</accession>
<dbReference type="OrthoDB" id="9770329at2"/>
<dbReference type="EMBL" id="LN614827">
    <property type="protein sequence ID" value="CEG56868.1"/>
    <property type="molecule type" value="Genomic_DNA"/>
</dbReference>
<dbReference type="Pfam" id="PF04116">
    <property type="entry name" value="FA_hydroxylase"/>
    <property type="match status" value="1"/>
</dbReference>
<dbReference type="PANTHER" id="PTHR21624:SF1">
    <property type="entry name" value="ALKYLGLYCEROL MONOOXYGENASE"/>
    <property type="match status" value="1"/>
</dbReference>
<dbReference type="KEGG" id="lfa:LFA_1449"/>
<dbReference type="RefSeq" id="WP_084602130.1">
    <property type="nucleotide sequence ID" value="NZ_LN614827.1"/>
</dbReference>
<feature type="transmembrane region" description="Helical" evidence="7">
    <location>
        <begin position="131"/>
        <end position="151"/>
    </location>
</feature>
<keyword evidence="5" id="KW-0443">Lipid metabolism</keyword>
<dbReference type="GO" id="GO:0012505">
    <property type="term" value="C:endomembrane system"/>
    <property type="evidence" value="ECO:0007669"/>
    <property type="project" value="UniProtKB-SubCell"/>
</dbReference>